<feature type="domain" description="Pyrrolo-quinoline quinone repeat" evidence="1">
    <location>
        <begin position="75"/>
        <end position="171"/>
    </location>
</feature>
<comment type="caution">
    <text evidence="2">The sequence shown here is derived from an EMBL/GenBank/DDBJ whole genome shotgun (WGS) entry which is preliminary data.</text>
</comment>
<protein>
    <submittedName>
        <fullName evidence="2">PQQ-binding-like beta-propeller repeat protein</fullName>
    </submittedName>
</protein>
<reference evidence="3" key="1">
    <citation type="journal article" date="2019" name="Int. J. Syst. Evol. Microbiol.">
        <title>The Global Catalogue of Microorganisms (GCM) 10K type strain sequencing project: providing services to taxonomists for standard genome sequencing and annotation.</title>
        <authorList>
            <consortium name="The Broad Institute Genomics Platform"/>
            <consortium name="The Broad Institute Genome Sequencing Center for Infectious Disease"/>
            <person name="Wu L."/>
            <person name="Ma J."/>
        </authorList>
    </citation>
    <scope>NUCLEOTIDE SEQUENCE [LARGE SCALE GENOMIC DNA]</scope>
    <source>
        <strain evidence="3">JCM 31696</strain>
    </source>
</reference>
<feature type="non-terminal residue" evidence="2">
    <location>
        <position position="172"/>
    </location>
</feature>
<organism evidence="2 3">
    <name type="scientific">Actinomadura adrarensis</name>
    <dbReference type="NCBI Taxonomy" id="1819600"/>
    <lineage>
        <taxon>Bacteria</taxon>
        <taxon>Bacillati</taxon>
        <taxon>Actinomycetota</taxon>
        <taxon>Actinomycetes</taxon>
        <taxon>Streptosporangiales</taxon>
        <taxon>Thermomonosporaceae</taxon>
        <taxon>Actinomadura</taxon>
    </lineage>
</organism>
<gene>
    <name evidence="2" type="ORF">ACFQ07_04525</name>
</gene>
<dbReference type="InterPro" id="IPR015943">
    <property type="entry name" value="WD40/YVTN_repeat-like_dom_sf"/>
</dbReference>
<dbReference type="InterPro" id="IPR002372">
    <property type="entry name" value="PQQ_rpt_dom"/>
</dbReference>
<dbReference type="SUPFAM" id="SSF50998">
    <property type="entry name" value="Quinoprotein alcohol dehydrogenase-like"/>
    <property type="match status" value="1"/>
</dbReference>
<keyword evidence="3" id="KW-1185">Reference proteome</keyword>
<proteinExistence type="predicted"/>
<name>A0ABW3CC20_9ACTN</name>
<evidence type="ECO:0000259" key="1">
    <source>
        <dbReference type="Pfam" id="PF13360"/>
    </source>
</evidence>
<feature type="non-terminal residue" evidence="2">
    <location>
        <position position="1"/>
    </location>
</feature>
<evidence type="ECO:0000313" key="2">
    <source>
        <dbReference type="EMBL" id="MFD0851469.1"/>
    </source>
</evidence>
<dbReference type="Gene3D" id="2.130.10.10">
    <property type="entry name" value="YVTN repeat-like/Quinoprotein amine dehydrogenase"/>
    <property type="match status" value="1"/>
</dbReference>
<dbReference type="EMBL" id="JBHTIR010000501">
    <property type="protein sequence ID" value="MFD0851469.1"/>
    <property type="molecule type" value="Genomic_DNA"/>
</dbReference>
<dbReference type="InterPro" id="IPR011047">
    <property type="entry name" value="Quinoprotein_ADH-like_sf"/>
</dbReference>
<sequence>PAWTFTPPRPISGASIVLVAGGVVLWGGEQEMYGVDAASGRQLWTRDKANTTYSNNAAHGSTFVVLGGVVGDFEDQTITLVDAPTGRTTNVPEPRGLVPSSVFGVVGDTILVRSMRDVWALDLASGEVRWRRSGDEAVSGTVDQTTLYLSTDPSLTALDPVTGRERWVHTWP</sequence>
<dbReference type="Pfam" id="PF13360">
    <property type="entry name" value="PQQ_2"/>
    <property type="match status" value="1"/>
</dbReference>
<accession>A0ABW3CC20</accession>
<evidence type="ECO:0000313" key="3">
    <source>
        <dbReference type="Proteomes" id="UP001597083"/>
    </source>
</evidence>
<dbReference type="Proteomes" id="UP001597083">
    <property type="component" value="Unassembled WGS sequence"/>
</dbReference>